<sequence length="402" mass="47122">MATTVSINLIMPIPSTSDLPKPKSWDEFEDIVWEIYTRRWQDPYAQRYGRSGQAQKGVDIYGKQSNSDKYVVVQCKRYEDKSFNSNTIISEVAKLEEFTSPISEYLIATTTSRDTKIQDFVMKLNQERISENKFPVNVVFWDDLCSYLAEQSNYDLLRKYYSVWGEVFTKQQKWEEEIADDYPEIPEDEPPPISPSGMEDHTSDIIRMCEEAYSNDPIRLIEWYLGEKQQINALFRERRRGWYFDFSFSQNRKGKWSTVHKVCPIFLPLLEPDEELWHELTCSALPEDWYALDEIIRLGLKFQGSQIRWAGQYAIGENVADDAMEQFGVYVPDEDLLPVFLFINKRLGLLLVSYFKDPDGFAKENLLCDDNTDECCVIESLLEAQQTLEEKLQFYTEQCDRS</sequence>
<dbReference type="SUPFAM" id="SSF52980">
    <property type="entry name" value="Restriction endonuclease-like"/>
    <property type="match status" value="1"/>
</dbReference>
<dbReference type="RefSeq" id="WP_190382418.1">
    <property type="nucleotide sequence ID" value="NZ_JACJQT010000009.1"/>
</dbReference>
<name>A0ABR8BTC8_APHFL</name>
<evidence type="ECO:0000313" key="2">
    <source>
        <dbReference type="EMBL" id="MBD2277695.1"/>
    </source>
</evidence>
<evidence type="ECO:0000259" key="1">
    <source>
        <dbReference type="Pfam" id="PF13156"/>
    </source>
</evidence>
<proteinExistence type="predicted"/>
<keyword evidence="2" id="KW-0255">Endonuclease</keyword>
<dbReference type="Proteomes" id="UP000606721">
    <property type="component" value="Unassembled WGS sequence"/>
</dbReference>
<comment type="caution">
    <text evidence="2">The sequence shown here is derived from an EMBL/GenBank/DDBJ whole genome shotgun (WGS) entry which is preliminary data.</text>
</comment>
<accession>A0ABR8BTC8</accession>
<dbReference type="InterPro" id="IPR039442">
    <property type="entry name" value="Mrr-like_dom"/>
</dbReference>
<keyword evidence="3" id="KW-1185">Reference proteome</keyword>
<dbReference type="Pfam" id="PF13156">
    <property type="entry name" value="Mrr_cat_2"/>
    <property type="match status" value="1"/>
</dbReference>
<organism evidence="2 3">
    <name type="scientific">Aphanizomenon flos-aquae FACHB-1040</name>
    <dbReference type="NCBI Taxonomy" id="2692887"/>
    <lineage>
        <taxon>Bacteria</taxon>
        <taxon>Bacillati</taxon>
        <taxon>Cyanobacteriota</taxon>
        <taxon>Cyanophyceae</taxon>
        <taxon>Nostocales</taxon>
        <taxon>Aphanizomenonaceae</taxon>
        <taxon>Aphanizomenon</taxon>
    </lineage>
</organism>
<feature type="domain" description="Mrr-like" evidence="1">
    <location>
        <begin position="39"/>
        <end position="115"/>
    </location>
</feature>
<gene>
    <name evidence="2" type="ORF">H6F99_04990</name>
</gene>
<reference evidence="2 3" key="1">
    <citation type="journal article" date="2020" name="ISME J.">
        <title>Comparative genomics reveals insights into cyanobacterial evolution and habitat adaptation.</title>
        <authorList>
            <person name="Chen M.Y."/>
            <person name="Teng W.K."/>
            <person name="Zhao L."/>
            <person name="Hu C.X."/>
            <person name="Zhou Y.K."/>
            <person name="Han B.P."/>
            <person name="Song L.R."/>
            <person name="Shu W.S."/>
        </authorList>
    </citation>
    <scope>NUCLEOTIDE SEQUENCE [LARGE SCALE GENOMIC DNA]</scope>
    <source>
        <strain evidence="2 3">FACHB-1040</strain>
    </source>
</reference>
<dbReference type="EMBL" id="JACJQT010000009">
    <property type="protein sequence ID" value="MBD2277695.1"/>
    <property type="molecule type" value="Genomic_DNA"/>
</dbReference>
<keyword evidence="2" id="KW-0540">Nuclease</keyword>
<keyword evidence="2" id="KW-0378">Hydrolase</keyword>
<evidence type="ECO:0000313" key="3">
    <source>
        <dbReference type="Proteomes" id="UP000606721"/>
    </source>
</evidence>
<protein>
    <submittedName>
        <fullName evidence="2">Restriction endonuclease</fullName>
    </submittedName>
</protein>
<dbReference type="InterPro" id="IPR011335">
    <property type="entry name" value="Restrct_endonuc-II-like"/>
</dbReference>
<dbReference type="GO" id="GO:0004519">
    <property type="term" value="F:endonuclease activity"/>
    <property type="evidence" value="ECO:0007669"/>
    <property type="project" value="UniProtKB-KW"/>
</dbReference>